<dbReference type="Proteomes" id="UP000814128">
    <property type="component" value="Unassembled WGS sequence"/>
</dbReference>
<organism evidence="1 2">
    <name type="scientific">Vararia minispora EC-137</name>
    <dbReference type="NCBI Taxonomy" id="1314806"/>
    <lineage>
        <taxon>Eukaryota</taxon>
        <taxon>Fungi</taxon>
        <taxon>Dikarya</taxon>
        <taxon>Basidiomycota</taxon>
        <taxon>Agaricomycotina</taxon>
        <taxon>Agaricomycetes</taxon>
        <taxon>Russulales</taxon>
        <taxon>Lachnocladiaceae</taxon>
        <taxon>Vararia</taxon>
    </lineage>
</organism>
<accession>A0ACB8QND5</accession>
<reference evidence="1" key="2">
    <citation type="journal article" date="2022" name="New Phytol.">
        <title>Evolutionary transition to the ectomycorrhizal habit in the genomes of a hyperdiverse lineage of mushroom-forming fungi.</title>
        <authorList>
            <person name="Looney B."/>
            <person name="Miyauchi S."/>
            <person name="Morin E."/>
            <person name="Drula E."/>
            <person name="Courty P.E."/>
            <person name="Kohler A."/>
            <person name="Kuo A."/>
            <person name="LaButti K."/>
            <person name="Pangilinan J."/>
            <person name="Lipzen A."/>
            <person name="Riley R."/>
            <person name="Andreopoulos W."/>
            <person name="He G."/>
            <person name="Johnson J."/>
            <person name="Nolan M."/>
            <person name="Tritt A."/>
            <person name="Barry K.W."/>
            <person name="Grigoriev I.V."/>
            <person name="Nagy L.G."/>
            <person name="Hibbett D."/>
            <person name="Henrissat B."/>
            <person name="Matheny P.B."/>
            <person name="Labbe J."/>
            <person name="Martin F.M."/>
        </authorList>
    </citation>
    <scope>NUCLEOTIDE SEQUENCE</scope>
    <source>
        <strain evidence="1">EC-137</strain>
    </source>
</reference>
<keyword evidence="1" id="KW-0696">RNA-directed RNA polymerase</keyword>
<sequence length="1231" mass="139382">MEIHVRDIPYSCDHHTLTRRIAEILHRPPFSGITPGPANFHLWLFKNRRTGHGHSGSGALTLPSVPLGQAFMREYGEAPGNVPSRVLTITRRRVRFLPSKNVAKPDVVEQVSRLPYQDPQAIEDKEHKARELSTSAVPISTIQFGWECRDGVFSIEWEHDVAGRASASFSEENRELRVRIRHNDLDTLEIALRFSQIYMLCAHHYRRRHYAVYLQLASAPHFELARLGEKLRRRLIHLPYPDHDRVVAYTSLALRLVLPHDTALSSFRRLATVSDLSSRLTQEEVPVAQRGLFSVFKLNQLTFWKTNVPWIVAFQVEGLLRSLQVDAQEMLRLMPRVHKMSKDRGAQYTADFLVAFRNRVKAWWLPDDDSVETQISNLEGCWEQALAVHDRQFSKGSAANDQDPNVFSCLHVSVTPTSFALEGPFPEQSNRVIRTYAPVYHENFLRVSFQEEGRIPYRFDREVDGRSFIAERVGSLLHEGLNIAGHEFEFLAYSQSALKEHAVWFVRPFVHKDSSHRTREVSAASIIKSLGSFDDATRYCPARYAARISQAFTATDAAVVEVEEVLQSKDKETVFEGTKYCFTDGVGQLSLELAQDIWKQLRAFRKRINRSKGHPRAFQIRFGGSKGMLAVNHKLKGNTIVLRPSMTKFTASEQNVVEIARAFDRPGGYFLNRPLIMLLEGLGVPYEVFERYQDKAVAEVKEAKADVRGAAGLLERYGLGTSFRIPSVLNSLARLGIDHIIGDVFYDKVLEFAVNHILRDLKNHARIPVPQGWTLVGVVDEHDQLAEGEIFACVRPLDSNKNTYLEGPVLVSRSPTIHPGDVQVAYAIGRPKEGSPFAVEPLPNTVVFAAKGWRPLPSFLGGGDLDGDLYNLIPLKECPEFFPQSIYRPATYEPAEKKMLDRPATMRDVADFIVDYINSDVLGIIAINWLVTADQTVVLADQQIARGGQPLPHGILSSDCLLLSQLHSNAVDFPKSGQPVPLDQIPRLPLRAKARPDWNAPETVTVEQSPNYYPSTRAIGRLFRRVDLRELKPGREQRRQARRLRRALRIEADDLADMLSETTLSDAGDDPVLSAIEDRVLEFIDIDEPALPEQAEAIAQLFARYVGELQSICATQVLTHRRQAMLTEEEATIGTIIEKTSMPRKRKELMAKLRERTDYLVRDVREELAAAEEEDFEVALRRAWIAWKLALREEKAFGAKSFGWIALGSLFETIKEIEDAVKSNLRNRGYD</sequence>
<keyword evidence="2" id="KW-1185">Reference proteome</keyword>
<keyword evidence="1" id="KW-0548">Nucleotidyltransferase</keyword>
<reference evidence="1" key="1">
    <citation type="submission" date="2021-02" db="EMBL/GenBank/DDBJ databases">
        <authorList>
            <consortium name="DOE Joint Genome Institute"/>
            <person name="Ahrendt S."/>
            <person name="Looney B.P."/>
            <person name="Miyauchi S."/>
            <person name="Morin E."/>
            <person name="Drula E."/>
            <person name="Courty P.E."/>
            <person name="Chicoki N."/>
            <person name="Fauchery L."/>
            <person name="Kohler A."/>
            <person name="Kuo A."/>
            <person name="Labutti K."/>
            <person name="Pangilinan J."/>
            <person name="Lipzen A."/>
            <person name="Riley R."/>
            <person name="Andreopoulos W."/>
            <person name="He G."/>
            <person name="Johnson J."/>
            <person name="Barry K.W."/>
            <person name="Grigoriev I.V."/>
            <person name="Nagy L."/>
            <person name="Hibbett D."/>
            <person name="Henrissat B."/>
            <person name="Matheny P.B."/>
            <person name="Labbe J."/>
            <person name="Martin F."/>
        </authorList>
    </citation>
    <scope>NUCLEOTIDE SEQUENCE</scope>
    <source>
        <strain evidence="1">EC-137</strain>
    </source>
</reference>
<evidence type="ECO:0000313" key="2">
    <source>
        <dbReference type="Proteomes" id="UP000814128"/>
    </source>
</evidence>
<protein>
    <submittedName>
        <fullName evidence="1">RNA-directed RNA polymerase 2</fullName>
    </submittedName>
</protein>
<dbReference type="EMBL" id="MU273521">
    <property type="protein sequence ID" value="KAI0033371.1"/>
    <property type="molecule type" value="Genomic_DNA"/>
</dbReference>
<evidence type="ECO:0000313" key="1">
    <source>
        <dbReference type="EMBL" id="KAI0033371.1"/>
    </source>
</evidence>
<name>A0ACB8QND5_9AGAM</name>
<comment type="caution">
    <text evidence="1">The sequence shown here is derived from an EMBL/GenBank/DDBJ whole genome shotgun (WGS) entry which is preliminary data.</text>
</comment>
<proteinExistence type="predicted"/>
<keyword evidence="1" id="KW-0808">Transferase</keyword>
<gene>
    <name evidence="1" type="ORF">K488DRAFT_84979</name>
</gene>